<accession>A0A7J7JZL9</accession>
<dbReference type="PIRSF" id="PIRSF028980">
    <property type="entry name" value="tRNAHis_guanylyltransferase"/>
    <property type="match status" value="1"/>
</dbReference>
<evidence type="ECO:0000256" key="7">
    <source>
        <dbReference type="ARBA" id="ARBA00022842"/>
    </source>
</evidence>
<keyword evidence="6 12" id="KW-0547">Nucleotide-binding</keyword>
<evidence type="ECO:0000256" key="3">
    <source>
        <dbReference type="ARBA" id="ARBA00022694"/>
    </source>
</evidence>
<gene>
    <name evidence="17" type="ORF">EB796_009855</name>
</gene>
<evidence type="ECO:0000256" key="6">
    <source>
        <dbReference type="ARBA" id="ARBA00022741"/>
    </source>
</evidence>
<organism evidence="17 18">
    <name type="scientific">Bugula neritina</name>
    <name type="common">Brown bryozoan</name>
    <name type="synonym">Sertularia neritina</name>
    <dbReference type="NCBI Taxonomy" id="10212"/>
    <lineage>
        <taxon>Eukaryota</taxon>
        <taxon>Metazoa</taxon>
        <taxon>Spiralia</taxon>
        <taxon>Lophotrochozoa</taxon>
        <taxon>Bryozoa</taxon>
        <taxon>Gymnolaemata</taxon>
        <taxon>Cheilostomatida</taxon>
        <taxon>Flustrina</taxon>
        <taxon>Buguloidea</taxon>
        <taxon>Bugulidae</taxon>
        <taxon>Bugula</taxon>
    </lineage>
</organism>
<comment type="subunit">
    <text evidence="11">Homotetramer. Interacts with MFN1 and MFN2; functions as a guanyl-nucleotide exchange factor/GEF for MFN2 and also probably MFN1.</text>
</comment>
<feature type="binding site" evidence="14">
    <location>
        <position position="29"/>
    </location>
    <ligand>
        <name>Mg(2+)</name>
        <dbReference type="ChEBI" id="CHEBI:18420"/>
        <label>2</label>
        <note>catalytic</note>
    </ligand>
</feature>
<name>A0A7J7JZL9_BUGNE</name>
<dbReference type="Pfam" id="PF14413">
    <property type="entry name" value="Thg1C"/>
    <property type="match status" value="1"/>
</dbReference>
<dbReference type="EC" id="2.7.7.79" evidence="12"/>
<evidence type="ECO:0000256" key="12">
    <source>
        <dbReference type="PIRNR" id="PIRNR028980"/>
    </source>
</evidence>
<feature type="binding site" evidence="14">
    <location>
        <position position="76"/>
    </location>
    <ligand>
        <name>Mg(2+)</name>
        <dbReference type="ChEBI" id="CHEBI:18420"/>
        <label>1</label>
        <note>catalytic</note>
    </ligand>
</feature>
<dbReference type="PANTHER" id="PTHR12729">
    <property type="entry name" value="TRNA(HIS) GUANYLYLTRANSFERASE-RELATED"/>
    <property type="match status" value="1"/>
</dbReference>
<dbReference type="GO" id="GO:0008193">
    <property type="term" value="F:tRNA guanylyltransferase activity"/>
    <property type="evidence" value="ECO:0007669"/>
    <property type="project" value="UniProtKB-UniRule"/>
</dbReference>
<dbReference type="GO" id="GO:0005525">
    <property type="term" value="F:GTP binding"/>
    <property type="evidence" value="ECO:0007669"/>
    <property type="project" value="UniProtKB-UniRule"/>
</dbReference>
<evidence type="ECO:0000256" key="5">
    <source>
        <dbReference type="ARBA" id="ARBA00022723"/>
    </source>
</evidence>
<sequence length="260" mass="30306">MAKSRFEYVKMFEQLDRCLPNSWIVVRIDGKGFHRFSEQHKFKKPNDEQALSLMNDCAKSVLTNFSDIVIGYGQSDEYSFVFKRNTETYNRRASKLLSTVVSLFTSNYVFKWTKFFPTTELLYAPSFDSRAVLYPTTQNLRDYLSWRQADCHINNLYNTCFWKLVLESSLNHQQAEARLKGTDSAEKNELLFSEFNINYNNEPEFFRKGTVVEERSVLLDGGDGEKVVKQARNVIAAEHVDIIRANFWKSHPSLLGEQQE</sequence>
<evidence type="ECO:0000256" key="9">
    <source>
        <dbReference type="ARBA" id="ARBA00047281"/>
    </source>
</evidence>
<dbReference type="FunFam" id="3.30.70.3000:FF:000001">
    <property type="entry name" value="tRNA(His) guanylyltransferase"/>
    <property type="match status" value="1"/>
</dbReference>
<feature type="binding site" evidence="14">
    <location>
        <position position="30"/>
    </location>
    <ligand>
        <name>Mg(2+)</name>
        <dbReference type="ChEBI" id="CHEBI:18420"/>
        <label>1</label>
        <note>catalytic</note>
    </ligand>
</feature>
<comment type="caution">
    <text evidence="17">The sequence shown here is derived from an EMBL/GenBank/DDBJ whole genome shotgun (WGS) entry which is preliminary data.</text>
</comment>
<keyword evidence="4 12" id="KW-0548">Nucleotidyltransferase</keyword>
<evidence type="ECO:0000256" key="10">
    <source>
        <dbReference type="ARBA" id="ARBA00058346"/>
    </source>
</evidence>
<dbReference type="GO" id="GO:0000287">
    <property type="term" value="F:magnesium ion binding"/>
    <property type="evidence" value="ECO:0007669"/>
    <property type="project" value="UniProtKB-UniRule"/>
</dbReference>
<evidence type="ECO:0000256" key="1">
    <source>
        <dbReference type="ARBA" id="ARBA00010113"/>
    </source>
</evidence>
<evidence type="ECO:0000259" key="15">
    <source>
        <dbReference type="Pfam" id="PF04446"/>
    </source>
</evidence>
<feature type="binding site" evidence="14">
    <location>
        <position position="29"/>
    </location>
    <ligand>
        <name>Mg(2+)</name>
        <dbReference type="ChEBI" id="CHEBI:18420"/>
        <label>1</label>
        <note>catalytic</note>
    </ligand>
</feature>
<dbReference type="EMBL" id="VXIV02001558">
    <property type="protein sequence ID" value="KAF6031850.1"/>
    <property type="molecule type" value="Genomic_DNA"/>
</dbReference>
<proteinExistence type="inferred from homology"/>
<evidence type="ECO:0000256" key="11">
    <source>
        <dbReference type="ARBA" id="ARBA00065710"/>
    </source>
</evidence>
<keyword evidence="2 12" id="KW-0808">Transferase</keyword>
<comment type="cofactor">
    <cofactor evidence="14">
        <name>Mg(2+)</name>
        <dbReference type="ChEBI" id="CHEBI:18420"/>
    </cofactor>
    <text evidence="14">Binds 2 magnesium ions per subunit.</text>
</comment>
<evidence type="ECO:0000256" key="4">
    <source>
        <dbReference type="ARBA" id="ARBA00022695"/>
    </source>
</evidence>
<keyword evidence="5 12" id="KW-0479">Metal-binding</keyword>
<dbReference type="Gene3D" id="3.30.70.3000">
    <property type="match status" value="1"/>
</dbReference>
<keyword evidence="7 12" id="KW-0460">Magnesium</keyword>
<comment type="catalytic activity">
    <reaction evidence="9 12">
        <text>a 5'-end ribonucleotide-tRNA(His) + GTP + ATP + H2O = a 5'-end phospho-guanosine-ribonucleotide-tRNA(His) + AMP + 2 diphosphate + H(+)</text>
        <dbReference type="Rhea" id="RHEA:54564"/>
        <dbReference type="Rhea" id="RHEA-COMP:14193"/>
        <dbReference type="Rhea" id="RHEA-COMP:14917"/>
        <dbReference type="ChEBI" id="CHEBI:15377"/>
        <dbReference type="ChEBI" id="CHEBI:15378"/>
        <dbReference type="ChEBI" id="CHEBI:30616"/>
        <dbReference type="ChEBI" id="CHEBI:33019"/>
        <dbReference type="ChEBI" id="CHEBI:37565"/>
        <dbReference type="ChEBI" id="CHEBI:138282"/>
        <dbReference type="ChEBI" id="CHEBI:141847"/>
        <dbReference type="ChEBI" id="CHEBI:456215"/>
        <dbReference type="EC" id="2.7.7.79"/>
    </reaction>
</comment>
<feature type="binding site" evidence="13">
    <location>
        <begin position="75"/>
        <end position="76"/>
    </location>
    <ligand>
        <name>GTP</name>
        <dbReference type="ChEBI" id="CHEBI:37565"/>
    </ligand>
</feature>
<evidence type="ECO:0000256" key="2">
    <source>
        <dbReference type="ARBA" id="ARBA00022679"/>
    </source>
</evidence>
<keyword evidence="3 12" id="KW-0819">tRNA processing</keyword>
<comment type="similarity">
    <text evidence="1 12">Belongs to the tRNA(His) guanylyltransferase family.</text>
</comment>
<feature type="binding site" evidence="13">
    <location>
        <begin position="29"/>
        <end position="34"/>
    </location>
    <ligand>
        <name>GTP</name>
        <dbReference type="ChEBI" id="CHEBI:37565"/>
    </ligand>
</feature>
<feature type="binding site" evidence="14">
    <location>
        <position position="76"/>
    </location>
    <ligand>
        <name>Mg(2+)</name>
        <dbReference type="ChEBI" id="CHEBI:18420"/>
        <label>2</label>
        <note>catalytic</note>
    </ligand>
</feature>
<evidence type="ECO:0000256" key="8">
    <source>
        <dbReference type="ARBA" id="ARBA00023134"/>
    </source>
</evidence>
<dbReference type="AlphaFoldDB" id="A0A7J7JZL9"/>
<keyword evidence="8 12" id="KW-0342">GTP-binding</keyword>
<dbReference type="InterPro" id="IPR025845">
    <property type="entry name" value="Thg1_C_dom"/>
</dbReference>
<evidence type="ECO:0000256" key="14">
    <source>
        <dbReference type="PIRSR" id="PIRSR028980-2"/>
    </source>
</evidence>
<protein>
    <recommendedName>
        <fullName evidence="12">tRNA(His) guanylyltransferase</fullName>
        <ecNumber evidence="12">2.7.7.79</ecNumber>
    </recommendedName>
    <alternativeName>
        <fullName evidence="12">tRNA-histidine guanylyltransferase</fullName>
    </alternativeName>
</protein>
<evidence type="ECO:0000256" key="13">
    <source>
        <dbReference type="PIRSR" id="PIRSR028980-1"/>
    </source>
</evidence>
<dbReference type="Pfam" id="PF04446">
    <property type="entry name" value="Thg1"/>
    <property type="match status" value="1"/>
</dbReference>
<dbReference type="OrthoDB" id="62560at2759"/>
<dbReference type="GO" id="GO:0006400">
    <property type="term" value="P:tRNA modification"/>
    <property type="evidence" value="ECO:0007669"/>
    <property type="project" value="UniProtKB-UniRule"/>
</dbReference>
<dbReference type="InterPro" id="IPR007537">
    <property type="entry name" value="tRNAHis_GuaTrfase_Thg1"/>
</dbReference>
<evidence type="ECO:0000313" key="18">
    <source>
        <dbReference type="Proteomes" id="UP000593567"/>
    </source>
</evidence>
<evidence type="ECO:0000313" key="17">
    <source>
        <dbReference type="EMBL" id="KAF6031850.1"/>
    </source>
</evidence>
<comment type="function">
    <text evidence="10">Adds a GMP to the 5'-end of tRNA(His) after transcription and RNase P cleavage. This step is essential for proper recognition of the tRNA and for the fidelity of protein synthesis. Also functions as a guanyl-nucleotide exchange factor/GEF for the MFN1 and MFN2 mitofusins thereby regulating mitochondrial fusion. By regulating both mitochondrial dynamics and bioenergetic function, it contributes to cell survival following oxidative stress.</text>
</comment>
<feature type="domain" description="tRNAHis guanylyltransferase catalytic" evidence="15">
    <location>
        <begin position="6"/>
        <end position="135"/>
    </location>
</feature>
<evidence type="ECO:0000259" key="16">
    <source>
        <dbReference type="Pfam" id="PF14413"/>
    </source>
</evidence>
<dbReference type="InterPro" id="IPR024956">
    <property type="entry name" value="tRNAHis_GuaTrfase_cat"/>
</dbReference>
<reference evidence="17" key="1">
    <citation type="submission" date="2020-06" db="EMBL/GenBank/DDBJ databases">
        <title>Draft genome of Bugula neritina, a colonial animal packing powerful symbionts and potential medicines.</title>
        <authorList>
            <person name="Rayko M."/>
        </authorList>
    </citation>
    <scope>NUCLEOTIDE SEQUENCE [LARGE SCALE GENOMIC DNA]</scope>
    <source>
        <strain evidence="17">Kwan_BN1</strain>
    </source>
</reference>
<feature type="domain" description="Thg1 C-terminal" evidence="16">
    <location>
        <begin position="138"/>
        <end position="243"/>
    </location>
</feature>
<dbReference type="Proteomes" id="UP000593567">
    <property type="component" value="Unassembled WGS sequence"/>
</dbReference>
<dbReference type="PANTHER" id="PTHR12729:SF6">
    <property type="entry name" value="TRNA(HIS) GUANYLYLTRANSFERASE-RELATED"/>
    <property type="match status" value="1"/>
</dbReference>
<dbReference type="InterPro" id="IPR038469">
    <property type="entry name" value="tRNAHis_GuaTrfase_Thg1_sf"/>
</dbReference>
<keyword evidence="18" id="KW-1185">Reference proteome</keyword>